<keyword evidence="2" id="KW-0689">Ribosomal protein</keyword>
<dbReference type="InterPro" id="IPR053858">
    <property type="entry name" value="Arb2_dom"/>
</dbReference>
<dbReference type="GO" id="GO:0005840">
    <property type="term" value="C:ribosome"/>
    <property type="evidence" value="ECO:0007669"/>
    <property type="project" value="UniProtKB-KW"/>
</dbReference>
<feature type="domain" description="Arb2" evidence="4">
    <location>
        <begin position="137"/>
        <end position="416"/>
    </location>
</feature>
<dbReference type="GO" id="GO:0006412">
    <property type="term" value="P:translation"/>
    <property type="evidence" value="ECO:0007669"/>
    <property type="project" value="InterPro"/>
</dbReference>
<evidence type="ECO:0000313" key="5">
    <source>
        <dbReference type="EMBL" id="MDI1487002.1"/>
    </source>
</evidence>
<comment type="similarity">
    <text evidence="1">Belongs to the universal ribosomal protein uS14 family.</text>
</comment>
<evidence type="ECO:0000256" key="1">
    <source>
        <dbReference type="ARBA" id="ARBA00009083"/>
    </source>
</evidence>
<dbReference type="AlphaFoldDB" id="A0AA43QI89"/>
<gene>
    <name evidence="5" type="ORF">OHK93_006264</name>
</gene>
<dbReference type="GO" id="GO:0005737">
    <property type="term" value="C:cytoplasm"/>
    <property type="evidence" value="ECO:0007669"/>
    <property type="project" value="UniProtKB-ARBA"/>
</dbReference>
<dbReference type="InterPro" id="IPR048263">
    <property type="entry name" value="Arb2"/>
</dbReference>
<proteinExistence type="inferred from homology"/>
<reference evidence="5" key="1">
    <citation type="journal article" date="2023" name="Genome Biol. Evol.">
        <title>First Whole Genome Sequence and Flow Cytometry Genome Size Data for the Lichen-Forming Fungus Ramalina farinacea (Ascomycota).</title>
        <authorList>
            <person name="Llewellyn T."/>
            <person name="Mian S."/>
            <person name="Hill R."/>
            <person name="Leitch I.J."/>
            <person name="Gaya E."/>
        </authorList>
    </citation>
    <scope>NUCLEOTIDE SEQUENCE</scope>
    <source>
        <strain evidence="5">LIQ254RAFAR</strain>
    </source>
</reference>
<evidence type="ECO:0000256" key="3">
    <source>
        <dbReference type="ARBA" id="ARBA00023274"/>
    </source>
</evidence>
<protein>
    <recommendedName>
        <fullName evidence="4">Arb2 domain-containing protein</fullName>
    </recommendedName>
</protein>
<dbReference type="GO" id="GO:0031048">
    <property type="term" value="P:regulatory ncRNA-mediated heterochromatin formation"/>
    <property type="evidence" value="ECO:0007669"/>
    <property type="project" value="TreeGrafter"/>
</dbReference>
<organism evidence="5 6">
    <name type="scientific">Ramalina farinacea</name>
    <dbReference type="NCBI Taxonomy" id="258253"/>
    <lineage>
        <taxon>Eukaryota</taxon>
        <taxon>Fungi</taxon>
        <taxon>Dikarya</taxon>
        <taxon>Ascomycota</taxon>
        <taxon>Pezizomycotina</taxon>
        <taxon>Lecanoromycetes</taxon>
        <taxon>OSLEUM clade</taxon>
        <taxon>Lecanoromycetidae</taxon>
        <taxon>Lecanorales</taxon>
        <taxon>Lecanorineae</taxon>
        <taxon>Ramalinaceae</taxon>
        <taxon>Ramalina</taxon>
    </lineage>
</organism>
<keyword evidence="3" id="KW-0687">Ribonucleoprotein</keyword>
<name>A0AA43QI89_9LECA</name>
<dbReference type="FunFam" id="1.10.287.1480:FF:000001">
    <property type="entry name" value="30S ribosomal protein S14"/>
    <property type="match status" value="1"/>
</dbReference>
<dbReference type="GO" id="GO:1990904">
    <property type="term" value="C:ribonucleoprotein complex"/>
    <property type="evidence" value="ECO:0007669"/>
    <property type="project" value="UniProtKB-KW"/>
</dbReference>
<evidence type="ECO:0000256" key="2">
    <source>
        <dbReference type="ARBA" id="ARBA00022980"/>
    </source>
</evidence>
<sequence length="513" mass="57771">MAQFRAKTLDIGCFVNARVIRDHTKRKVFEQYESQRQALRYIIRNTTLPQRARAAAQLQLSQMHCYTRSTQINNRCIAGGKSRGVLKDFRMARFPFRMHALAGEIPGVRKANPQYHSRSGITMFRRSWGSLPKDPEFPHDLEKLGYYINEKDQIRSIEFPDREFHYFISKNDRVLDKQREAMDDCIRKTLSPRFTALNLTTTRLPPTASPSDPHIPILTSTNLPTAKRILLYLGEHDQDLGILAYRVCGQSSLAAGSVLNLTRDALHGSQQGAHTAVVIANPGQLVWYRGGARAMTLKSWNALPQRNGVSGGKRLDAVRNRVEGHEDAGQHVARVMEFVAERMCEGAVVDVIGIVEGGELCVRYLDRHWEEWKGRIRAMAVGLNYVFRVPDVVRDEEFLRFWSKRARAYLIHPSPLDEPLHGRDPIGCNCFSSGEALFSECIAPTAYPKMLAFFDLVDSVPGYEEVELEVPVEKGADGEGGRIVQWVEGDVVRTAPMVTFSMGEEGGRGEGTL</sequence>
<dbReference type="SUPFAM" id="SSF57716">
    <property type="entry name" value="Glucocorticoid receptor-like (DNA-binding domain)"/>
    <property type="match status" value="1"/>
</dbReference>
<dbReference type="PANTHER" id="PTHR21357">
    <property type="entry name" value="FAM172 FAMILY PROTEIN HOMOLOG CG10038"/>
    <property type="match status" value="1"/>
</dbReference>
<dbReference type="Proteomes" id="UP001161017">
    <property type="component" value="Unassembled WGS sequence"/>
</dbReference>
<dbReference type="GO" id="GO:0005634">
    <property type="term" value="C:nucleus"/>
    <property type="evidence" value="ECO:0007669"/>
    <property type="project" value="TreeGrafter"/>
</dbReference>
<dbReference type="PANTHER" id="PTHR21357:SF4">
    <property type="entry name" value="FAM172 FAMILY PROTEIN HOMOLOG CG10038"/>
    <property type="match status" value="1"/>
</dbReference>
<accession>A0AA43QI89</accession>
<dbReference type="Gene3D" id="1.10.287.1480">
    <property type="match status" value="1"/>
</dbReference>
<dbReference type="GO" id="GO:0003735">
    <property type="term" value="F:structural constituent of ribosome"/>
    <property type="evidence" value="ECO:0007669"/>
    <property type="project" value="InterPro"/>
</dbReference>
<dbReference type="GO" id="GO:0035197">
    <property type="term" value="F:siRNA binding"/>
    <property type="evidence" value="ECO:0007669"/>
    <property type="project" value="TreeGrafter"/>
</dbReference>
<dbReference type="EMBL" id="JAPUFD010000004">
    <property type="protein sequence ID" value="MDI1487002.1"/>
    <property type="molecule type" value="Genomic_DNA"/>
</dbReference>
<dbReference type="Pfam" id="PF22749">
    <property type="entry name" value="Arb2"/>
    <property type="match status" value="1"/>
</dbReference>
<dbReference type="InterPro" id="IPR001209">
    <property type="entry name" value="Ribosomal_uS14"/>
</dbReference>
<keyword evidence="6" id="KW-1185">Reference proteome</keyword>
<comment type="caution">
    <text evidence="5">The sequence shown here is derived from an EMBL/GenBank/DDBJ whole genome shotgun (WGS) entry which is preliminary data.</text>
</comment>
<evidence type="ECO:0000259" key="4">
    <source>
        <dbReference type="Pfam" id="PF22749"/>
    </source>
</evidence>
<dbReference type="Pfam" id="PF00253">
    <property type="entry name" value="Ribosomal_S14"/>
    <property type="match status" value="1"/>
</dbReference>
<evidence type="ECO:0000313" key="6">
    <source>
        <dbReference type="Proteomes" id="UP001161017"/>
    </source>
</evidence>